<dbReference type="GO" id="GO:0005765">
    <property type="term" value="C:lysosomal membrane"/>
    <property type="evidence" value="ECO:0007669"/>
    <property type="project" value="TreeGrafter"/>
</dbReference>
<dbReference type="SMART" id="SM00049">
    <property type="entry name" value="DEP"/>
    <property type="match status" value="1"/>
</dbReference>
<dbReference type="EnsemblMetazoa" id="BGLB009941-RB">
    <property type="protein sequence ID" value="BGLB009941-PB"/>
    <property type="gene ID" value="BGLB009941"/>
</dbReference>
<accession>A0A2C9JYA6</accession>
<dbReference type="GO" id="GO:1904262">
    <property type="term" value="P:negative regulation of TORC1 signaling"/>
    <property type="evidence" value="ECO:0007669"/>
    <property type="project" value="TreeGrafter"/>
</dbReference>
<dbReference type="VEuPathDB" id="VectorBase:BGLB009941"/>
<feature type="region of interest" description="Disordered" evidence="1">
    <location>
        <begin position="883"/>
        <end position="904"/>
    </location>
</feature>
<dbReference type="Pfam" id="PF12257">
    <property type="entry name" value="IML1"/>
    <property type="match status" value="1"/>
</dbReference>
<reference evidence="3" key="1">
    <citation type="submission" date="2020-05" db="UniProtKB">
        <authorList>
            <consortium name="EnsemblMetazoa"/>
        </authorList>
    </citation>
    <scope>IDENTIFICATION</scope>
    <source>
        <strain evidence="3">BB02</strain>
    </source>
</reference>
<dbReference type="InterPro" id="IPR000591">
    <property type="entry name" value="DEP_dom"/>
</dbReference>
<feature type="domain" description="DEP" evidence="2">
    <location>
        <begin position="1146"/>
        <end position="1206"/>
    </location>
</feature>
<dbReference type="InterPro" id="IPR036390">
    <property type="entry name" value="WH_DNA-bd_sf"/>
</dbReference>
<dbReference type="GO" id="GO:1990130">
    <property type="term" value="C:GATOR1 complex"/>
    <property type="evidence" value="ECO:0007669"/>
    <property type="project" value="TreeGrafter"/>
</dbReference>
<dbReference type="InterPro" id="IPR036388">
    <property type="entry name" value="WH-like_DNA-bd_sf"/>
</dbReference>
<feature type="region of interest" description="Disordered" evidence="1">
    <location>
        <begin position="487"/>
        <end position="520"/>
    </location>
</feature>
<dbReference type="PANTHER" id="PTHR13179:SF8">
    <property type="entry name" value="GATOR COMPLEX PROTEIN DEPDC5"/>
    <property type="match status" value="1"/>
</dbReference>
<dbReference type="KEGG" id="bgt:106072752"/>
<evidence type="ECO:0000256" key="1">
    <source>
        <dbReference type="SAM" id="MobiDB-lite"/>
    </source>
</evidence>
<dbReference type="GO" id="GO:0005096">
    <property type="term" value="F:GTPase activator activity"/>
    <property type="evidence" value="ECO:0007669"/>
    <property type="project" value="InterPro"/>
</dbReference>
<dbReference type="Proteomes" id="UP000076420">
    <property type="component" value="Unassembled WGS sequence"/>
</dbReference>
<feature type="compositionally biased region" description="Low complexity" evidence="1">
    <location>
        <begin position="1072"/>
        <end position="1084"/>
    </location>
</feature>
<dbReference type="GO" id="GO:0034198">
    <property type="term" value="P:cellular response to amino acid starvation"/>
    <property type="evidence" value="ECO:0007669"/>
    <property type="project" value="TreeGrafter"/>
</dbReference>
<feature type="compositionally biased region" description="Polar residues" evidence="1">
    <location>
        <begin position="721"/>
        <end position="734"/>
    </location>
</feature>
<gene>
    <name evidence="3" type="primary">106072752</name>
</gene>
<evidence type="ECO:0000259" key="2">
    <source>
        <dbReference type="PROSITE" id="PS50186"/>
    </source>
</evidence>
<evidence type="ECO:0000313" key="4">
    <source>
        <dbReference type="Proteomes" id="UP000076420"/>
    </source>
</evidence>
<dbReference type="InterPro" id="IPR055213">
    <property type="entry name" value="IML1_double_psi_beta_barrel"/>
</dbReference>
<dbReference type="VEuPathDB" id="VectorBase:BGLAX_029175"/>
<name>A0A2C9JYA6_BIOGL</name>
<dbReference type="GO" id="GO:0035556">
    <property type="term" value="P:intracellular signal transduction"/>
    <property type="evidence" value="ECO:0007669"/>
    <property type="project" value="InterPro"/>
</dbReference>
<evidence type="ECO:0000313" key="3">
    <source>
        <dbReference type="EnsemblMetazoa" id="BGLB009941-PB"/>
    </source>
</evidence>
<dbReference type="InterPro" id="IPR027244">
    <property type="entry name" value="IML1"/>
</dbReference>
<feature type="region of interest" description="Disordered" evidence="1">
    <location>
        <begin position="1062"/>
        <end position="1111"/>
    </location>
</feature>
<dbReference type="STRING" id="6526.A0A2C9JYA6"/>
<dbReference type="OrthoDB" id="39497at2759"/>
<dbReference type="SUPFAM" id="SSF46785">
    <property type="entry name" value="Winged helix' DNA-binding domain"/>
    <property type="match status" value="1"/>
</dbReference>
<dbReference type="Pfam" id="PF23013">
    <property type="entry name" value="IML1_N"/>
    <property type="match status" value="1"/>
</dbReference>
<organism evidence="3 4">
    <name type="scientific">Biomphalaria glabrata</name>
    <name type="common">Bloodfluke planorb</name>
    <name type="synonym">Freshwater snail</name>
    <dbReference type="NCBI Taxonomy" id="6526"/>
    <lineage>
        <taxon>Eukaryota</taxon>
        <taxon>Metazoa</taxon>
        <taxon>Spiralia</taxon>
        <taxon>Lophotrochozoa</taxon>
        <taxon>Mollusca</taxon>
        <taxon>Gastropoda</taxon>
        <taxon>Heterobranchia</taxon>
        <taxon>Euthyneura</taxon>
        <taxon>Panpulmonata</taxon>
        <taxon>Hygrophila</taxon>
        <taxon>Lymnaeoidea</taxon>
        <taxon>Planorbidae</taxon>
        <taxon>Biomphalaria</taxon>
    </lineage>
</organism>
<dbReference type="PANTHER" id="PTHR13179">
    <property type="entry name" value="DEP DOMAIN CONTAINING PROTEIN 5"/>
    <property type="match status" value="1"/>
</dbReference>
<feature type="compositionally biased region" description="Polar residues" evidence="1">
    <location>
        <begin position="487"/>
        <end position="498"/>
    </location>
</feature>
<proteinExistence type="predicted"/>
<feature type="region of interest" description="Disordered" evidence="1">
    <location>
        <begin position="675"/>
        <end position="734"/>
    </location>
</feature>
<protein>
    <recommendedName>
        <fullName evidence="2">DEP domain-containing protein</fullName>
    </recommendedName>
</protein>
<feature type="compositionally biased region" description="Basic and acidic residues" evidence="1">
    <location>
        <begin position="1096"/>
        <end position="1111"/>
    </location>
</feature>
<dbReference type="Gene3D" id="1.10.10.10">
    <property type="entry name" value="Winged helix-like DNA-binding domain superfamily/Winged helix DNA-binding domain"/>
    <property type="match status" value="1"/>
</dbReference>
<dbReference type="GO" id="GO:0010508">
    <property type="term" value="P:positive regulation of autophagy"/>
    <property type="evidence" value="ECO:0007669"/>
    <property type="project" value="TreeGrafter"/>
</dbReference>
<dbReference type="InterPro" id="IPR045838">
    <property type="entry name" value="DEPDC5_CTD"/>
</dbReference>
<dbReference type="Pfam" id="PF19418">
    <property type="entry name" value="DEPDC5_CTD"/>
    <property type="match status" value="1"/>
</dbReference>
<sequence length="1599" mass="183558">MKTFKLLFHTSKSPKNQDILISAKDFPDVRVGDVLEVYHPEDEWNRVLLQVKSLPDDSQQKETVIIEPAIANAFSLRQYHNVVVNKVETETVRLDLVELLFKELYFGRSDMWRLCKALTNTCVYLKKQIDFVEKRVHINELWARGDNVTCGVITEDTRFVFRSPTAVVQIFIQMSTEMWDFDLHGDLYLEKAVNGFLTDLFDKWKEQNCVHDVTIVLFSRTFYDAKSIDEFPPAIRECLFIDYKGRIYEDYYRVIVQNERYEEWQSVLRQIRTLCNCYRDLVLNYHKERFPEWKMPNASLSVAAQGNFLETLNMSLNLFENYYMDRNFDRTGKVSVVVTPGPGVFEVDRQLANITKQRTIDCGVGSDLVCMGEQPLHAAPLFKFHSKMTHMSIEVGDDYNIPHWMNHSFYMSKPQIHEHTTYAFVPRIKPPPALMKELEDMQGFSLKSCFSPRESSDDNIPFVDYDEYDAQVFKLPSGMASRNTVSLKRGASSHSSGRGTIPKTFEEARQRLKPRDRHQSDDVSVYFCDHPPSSPPITIPSARSSFEDMSFFLVGFQIHAPILEASKSSYESSENDELLLQRPVVGSAGSPVGHSRHLQNYRPHRALINPFAPSRLQFKMTSNRRRWAHAFPVDQKGMAMQARHIHSVEHNEQENDFPWSEKGMVKSPVITVTTSLKKQNLRQDSSEPGHAGESVPESPLSRSDHGTSSNVRRNIMDSNLRRQQSSKSTLSNKIQIFGSSKGGEQEWSSDMTTGYDWRPITSDLQNKKGSRLIKSIFRGDIQSNAFVEGITVDWKSLTIPATLPVTTDYFPDRRSLQYDYVMAEYELLPECVNAEIWSSWPRSPTAEDKTLLVYRRHPLTNRQVFLELISQRLGEGFQIITKKKSRNPADSKESSAQSPSSQFMRTLARDPKEEYYMSIGRIYHRLTLSGQTIKVMRFWPRHPQPQLHYGYKYRFQAPDSNSYDVSWTNFSNEKLENYNWNHLDQYICTQGDWEYGLIDALKYWRSRFFLLPLNNPATKKIIEDEKTRCDIYEEKSPKELSQLISGFIRFLETMNKLKRAATQRKSKGEVPASGASAGASGSGAQLTSFSGPMDLSSKKPEQESFRTKDTEDRLSISSSSVKIVEGLVDTVHGLNFIQGQAGLPLNTFISAEAVDWCQRNMVGAETVSSAVDLMQRLLDDQYILHCSGNVRHKFIYGFYLFYILPKVKAAQPSDGNTHPALHFSTPGSTFNYLFQNEWCEVSILPIHEEDSGLALEENKNGEEPGRSHFFVQMETSRRRSDSMLQPELEDWRVLTGHREGPGQQPGYGDPYYTGGVRINDYYKATLLHKYTNVEVDPGKKSDRNEYAIARYHAYYSPKCAFELQLQWMVATGCIMGDLVQTYARRATSCGFHLIPVPCDPFALPYTENSDPLRGPIFVPLNMKAFDSNLFQDISNERRQEMLFIIQDAMIKRFGFLPASVKVPEDPEVLSGEKANINHQYVHCTAGMFILIPESTPAKPELSSNNRHNLSENPALLKKSSSELHQLYISRLGRPEAAPNGVGFLWSWNYMSSRRWRSPSTGDEIFQDRMLADFRKFCANDENRLSEFWENCKGSLNITR</sequence>
<dbReference type="PROSITE" id="PS50186">
    <property type="entry name" value="DEP"/>
    <property type="match status" value="1"/>
</dbReference>
<dbReference type="InterPro" id="IPR048255">
    <property type="entry name" value="IML1_N"/>
</dbReference>